<feature type="transmembrane region" description="Helical" evidence="1">
    <location>
        <begin position="956"/>
        <end position="977"/>
    </location>
</feature>
<gene>
    <name evidence="2" type="ORF">SAMN04488692_105135</name>
</gene>
<keyword evidence="1" id="KW-0472">Membrane</keyword>
<keyword evidence="3" id="KW-1185">Reference proteome</keyword>
<dbReference type="InterPro" id="IPR027463">
    <property type="entry name" value="AcrB_DN_DC_subdom"/>
</dbReference>
<evidence type="ECO:0000256" key="1">
    <source>
        <dbReference type="SAM" id="Phobius"/>
    </source>
</evidence>
<dbReference type="AlphaFoldDB" id="A0A1G9KZS8"/>
<feature type="transmembrane region" description="Helical" evidence="1">
    <location>
        <begin position="884"/>
        <end position="904"/>
    </location>
</feature>
<feature type="transmembrane region" description="Helical" evidence="1">
    <location>
        <begin position="529"/>
        <end position="549"/>
    </location>
</feature>
<dbReference type="RefSeq" id="WP_089758965.1">
    <property type="nucleotide sequence ID" value="NZ_FNGO01000005.1"/>
</dbReference>
<dbReference type="Gene3D" id="3.30.2090.10">
    <property type="entry name" value="Multidrug efflux transporter AcrB TolC docking domain, DN and DC subdomains"/>
    <property type="match status" value="2"/>
</dbReference>
<name>A0A1G9KZS8_9FIRM</name>
<organism evidence="2 3">
    <name type="scientific">Halarsenatibacter silvermanii</name>
    <dbReference type="NCBI Taxonomy" id="321763"/>
    <lineage>
        <taxon>Bacteria</taxon>
        <taxon>Bacillati</taxon>
        <taxon>Bacillota</taxon>
        <taxon>Clostridia</taxon>
        <taxon>Halanaerobiales</taxon>
        <taxon>Halarsenatibacteraceae</taxon>
        <taxon>Halarsenatibacter</taxon>
    </lineage>
</organism>
<evidence type="ECO:0000313" key="3">
    <source>
        <dbReference type="Proteomes" id="UP000199476"/>
    </source>
</evidence>
<proteinExistence type="predicted"/>
<dbReference type="OrthoDB" id="9757876at2"/>
<dbReference type="PANTHER" id="PTHR32063">
    <property type="match status" value="1"/>
</dbReference>
<dbReference type="Gene3D" id="3.30.70.1320">
    <property type="entry name" value="Multidrug efflux transporter AcrB pore domain like"/>
    <property type="match status" value="1"/>
</dbReference>
<dbReference type="STRING" id="321763.SAMN04488692_105135"/>
<dbReference type="SUPFAM" id="SSF82693">
    <property type="entry name" value="Multidrug efflux transporter AcrB pore domain, PN1, PN2, PC1 and PC2 subdomains"/>
    <property type="match status" value="3"/>
</dbReference>
<keyword evidence="1" id="KW-0812">Transmembrane</keyword>
<feature type="transmembrane region" description="Helical" evidence="1">
    <location>
        <begin position="430"/>
        <end position="450"/>
    </location>
</feature>
<dbReference type="GO" id="GO:0005886">
    <property type="term" value="C:plasma membrane"/>
    <property type="evidence" value="ECO:0007669"/>
    <property type="project" value="TreeGrafter"/>
</dbReference>
<feature type="transmembrane region" description="Helical" evidence="1">
    <location>
        <begin position="989"/>
        <end position="1012"/>
    </location>
</feature>
<dbReference type="EMBL" id="FNGO01000005">
    <property type="protein sequence ID" value="SDL55013.1"/>
    <property type="molecule type" value="Genomic_DNA"/>
</dbReference>
<feature type="transmembrane region" description="Helical" evidence="1">
    <location>
        <begin position="359"/>
        <end position="376"/>
    </location>
</feature>
<dbReference type="PRINTS" id="PR00702">
    <property type="entry name" value="ACRIFLAVINRP"/>
</dbReference>
<dbReference type="SUPFAM" id="SSF82714">
    <property type="entry name" value="Multidrug efflux transporter AcrB TolC docking domain, DN and DC subdomains"/>
    <property type="match status" value="2"/>
</dbReference>
<dbReference type="Gene3D" id="3.30.70.1430">
    <property type="entry name" value="Multidrug efflux transporter AcrB pore domain"/>
    <property type="match status" value="2"/>
</dbReference>
<dbReference type="Pfam" id="PF00873">
    <property type="entry name" value="ACR_tran"/>
    <property type="match status" value="1"/>
</dbReference>
<sequence>MILPDIAVKKPVAVTMVIALLILLGFIGLTRLPLELLPELDMPVIVVVADYPGAGPSEVEDLVVRPLEESLQAVSGLDTITAISEEGRAQILLEFDWGTDLDFAIQDVREQIDIVRDELPDDADSPYALQYDPTEMPVLEMGVTGEGELVDVRRTLDNDVVPELERQPGVASVEILGGREREIQVELKPDRLKRHDIALFEVMEAIPAANLDLPGGDVTPAGREELLVRTLGRFDNFAEIGSVPVSGSGGSLFYLDEIAVIEDGFTDQNTIVRQDGEKSLGLEIHQEADANTVETVRGVQNALSDVTARLDRELEFTTIQDQADYIGIAISTVINNAVVGGILAVIILFLFLNNFLTTMLVAVNIPVSFMATFFLMDQFGLNLNLMTLGGLALGAGMLVDNSVVVSENIFRFGEQGYDIRRASVDGASEVGGPIAASTITTMAVFLPVVFIEGIAGEIFRDLSFSVAFSLMISLFTALTLIPMLAVKLLVRTDFAKVRERQQNSIVNRILERIKKYYDRGIRLVLSHRLIGFLLVLAVFGVTVFAAGLVGQEFLPELDEGLIDIRLDMPPGTTLADTEETVIGIEEELKEWPEVENIQSIVGHNGISSDARITLGLVDLDERDHRTPYYVENVRKLESIPLEADLQASNLSVVTGGGDLEQAPIVVDVMGADRDELEELSLQLEEIVRDLEYTADVGTSIGDPRPELQIDVNRRKAGNYGLSAAGIAEAVNVAVEGTVVTRFDEDDGEDDDMIDLRLRYGQEIRDDVSRLETMPLANRAGRVLPLDQITEIRRGESPVELRRIDQTDAVSVYSDYSGVDLGSAVDGIEVEMETVEFPAGVNYEFGSETQWMREAFEDLFLAMMLAIIIVFMLLAAQFESYWQPLIIILSVPFGIVGVIYGLIITGRSLNVASYIGVIMMVGIVVNNAIVLLDYINREITKTEEGSRTDAISRACQIRLRPILMTTLTTVLAMFPLALGFGEGSEIQAPIATAVIGGLVVSTFSTLVLLPMLYTTFDDLTRRLFGSGGENS</sequence>
<dbReference type="SUPFAM" id="SSF82866">
    <property type="entry name" value="Multidrug efflux transporter AcrB transmembrane domain"/>
    <property type="match status" value="2"/>
</dbReference>
<accession>A0A1G9KZS8</accession>
<dbReference type="Proteomes" id="UP000199476">
    <property type="component" value="Unassembled WGS sequence"/>
</dbReference>
<feature type="transmembrane region" description="Helical" evidence="1">
    <location>
        <begin position="462"/>
        <end position="490"/>
    </location>
</feature>
<dbReference type="Gene3D" id="3.30.70.1440">
    <property type="entry name" value="Multidrug efflux transporter AcrB pore domain"/>
    <property type="match status" value="1"/>
</dbReference>
<protein>
    <submittedName>
        <fullName evidence="2">Hydrophobic/amphiphilic exporter-1, HAE1 family</fullName>
    </submittedName>
</protein>
<feature type="transmembrane region" description="Helical" evidence="1">
    <location>
        <begin position="858"/>
        <end position="877"/>
    </location>
</feature>
<feature type="transmembrane region" description="Helical" evidence="1">
    <location>
        <begin position="388"/>
        <end position="410"/>
    </location>
</feature>
<dbReference type="Gene3D" id="1.20.1640.10">
    <property type="entry name" value="Multidrug efflux transporter AcrB transmembrane domain"/>
    <property type="match status" value="2"/>
</dbReference>
<dbReference type="GO" id="GO:0042910">
    <property type="term" value="F:xenobiotic transmembrane transporter activity"/>
    <property type="evidence" value="ECO:0007669"/>
    <property type="project" value="TreeGrafter"/>
</dbReference>
<dbReference type="PANTHER" id="PTHR32063:SF0">
    <property type="entry name" value="SWARMING MOTILITY PROTEIN SWRC"/>
    <property type="match status" value="1"/>
</dbReference>
<feature type="transmembrane region" description="Helical" evidence="1">
    <location>
        <begin position="910"/>
        <end position="935"/>
    </location>
</feature>
<evidence type="ECO:0000313" key="2">
    <source>
        <dbReference type="EMBL" id="SDL55013.1"/>
    </source>
</evidence>
<feature type="transmembrane region" description="Helical" evidence="1">
    <location>
        <begin position="12"/>
        <end position="34"/>
    </location>
</feature>
<reference evidence="2 3" key="1">
    <citation type="submission" date="2016-10" db="EMBL/GenBank/DDBJ databases">
        <authorList>
            <person name="de Groot N.N."/>
        </authorList>
    </citation>
    <scope>NUCLEOTIDE SEQUENCE [LARGE SCALE GENOMIC DNA]</scope>
    <source>
        <strain evidence="2 3">SLAS-1</strain>
    </source>
</reference>
<dbReference type="InterPro" id="IPR001036">
    <property type="entry name" value="Acrflvin-R"/>
</dbReference>
<keyword evidence="1" id="KW-1133">Transmembrane helix</keyword>
<feature type="transmembrane region" description="Helical" evidence="1">
    <location>
        <begin position="325"/>
        <end position="352"/>
    </location>
</feature>